<dbReference type="PANTHER" id="PTHR47237">
    <property type="entry name" value="SLL0310 PROTEIN"/>
    <property type="match status" value="1"/>
</dbReference>
<dbReference type="RefSeq" id="WP_430648819.1">
    <property type="nucleotide sequence ID" value="NZ_LS398110.1"/>
</dbReference>
<organism evidence="2 3">
    <name type="scientific">Bradyrhizobium vignae</name>
    <dbReference type="NCBI Taxonomy" id="1549949"/>
    <lineage>
        <taxon>Bacteria</taxon>
        <taxon>Pseudomonadati</taxon>
        <taxon>Pseudomonadota</taxon>
        <taxon>Alphaproteobacteria</taxon>
        <taxon>Hyphomicrobiales</taxon>
        <taxon>Nitrobacteraceae</taxon>
        <taxon>Bradyrhizobium</taxon>
    </lineage>
</organism>
<keyword evidence="2" id="KW-0808">Transferase</keyword>
<evidence type="ECO:0000313" key="3">
    <source>
        <dbReference type="Proteomes" id="UP000246085"/>
    </source>
</evidence>
<dbReference type="KEGG" id="bvz:BRAD3257_2368"/>
<dbReference type="PROSITE" id="PS51186">
    <property type="entry name" value="GNAT"/>
    <property type="match status" value="1"/>
</dbReference>
<dbReference type="Proteomes" id="UP000246085">
    <property type="component" value="Chromosome BRAD3257"/>
</dbReference>
<dbReference type="InterPro" id="IPR041496">
    <property type="entry name" value="YitH/HolE_GNAT"/>
</dbReference>
<evidence type="ECO:0000313" key="2">
    <source>
        <dbReference type="EMBL" id="SPP93443.1"/>
    </source>
</evidence>
<dbReference type="EMBL" id="LS398110">
    <property type="protein sequence ID" value="SPP93443.1"/>
    <property type="molecule type" value="Genomic_DNA"/>
</dbReference>
<protein>
    <submittedName>
        <fullName evidence="2">Putative acyltransferase</fullName>
    </submittedName>
</protein>
<proteinExistence type="predicted"/>
<dbReference type="Pfam" id="PF13508">
    <property type="entry name" value="Acetyltransf_7"/>
    <property type="match status" value="1"/>
</dbReference>
<evidence type="ECO:0000259" key="1">
    <source>
        <dbReference type="PROSITE" id="PS51186"/>
    </source>
</evidence>
<feature type="domain" description="N-acetyltransferase" evidence="1">
    <location>
        <begin position="33"/>
        <end position="166"/>
    </location>
</feature>
<name>A0A2U3PWC1_9BRAD</name>
<sequence>MYRKCSDRQSNERRRPSMTTAAYPIGDLVNEDVVLLPFAKKHLEGALKLSQEMSWPYRLEDWNVALQLGQGFVLERAGTVIGTAAWWPYGDTYASAGMIIVAKDAQGRGYGARLVDALLTSARPRTIALNSTAEGAILYRRRGFVPIGVIHQHQGIPRGRHEPPPPGLVRPMAASDFEATMRLDREATGLERRQMLEKLLHSGDGYVLQRDGMARGYAISRLFGRGHVIGPVVAETATDAQALIEAALARLGSVFVRIDTSATSQLGDWFEGIGLEQVGDATTMILGTPAPSSGPARVFAIPNQSFG</sequence>
<dbReference type="SUPFAM" id="SSF55729">
    <property type="entry name" value="Acyl-CoA N-acyltransferases (Nat)"/>
    <property type="match status" value="1"/>
</dbReference>
<dbReference type="Gene3D" id="3.40.630.30">
    <property type="match status" value="1"/>
</dbReference>
<dbReference type="GO" id="GO:0016747">
    <property type="term" value="F:acyltransferase activity, transferring groups other than amino-acyl groups"/>
    <property type="evidence" value="ECO:0007669"/>
    <property type="project" value="InterPro"/>
</dbReference>
<dbReference type="PANTHER" id="PTHR47237:SF2">
    <property type="entry name" value="BLL4206 PROTEIN"/>
    <property type="match status" value="1"/>
</dbReference>
<dbReference type="AlphaFoldDB" id="A0A2U3PWC1"/>
<keyword evidence="2" id="KW-0012">Acyltransferase</keyword>
<accession>A0A2U3PWC1</accession>
<reference evidence="2 3" key="1">
    <citation type="submission" date="2018-03" db="EMBL/GenBank/DDBJ databases">
        <authorList>
            <person name="Gully D."/>
        </authorList>
    </citation>
    <scope>NUCLEOTIDE SEQUENCE [LARGE SCALE GENOMIC DNA]</scope>
    <source>
        <strain evidence="2">ORS3257</strain>
    </source>
</reference>
<dbReference type="Gene3D" id="3.40.630.90">
    <property type="match status" value="1"/>
</dbReference>
<gene>
    <name evidence="2" type="ORF">BRAD3257_2368</name>
</gene>
<dbReference type="CDD" id="cd04301">
    <property type="entry name" value="NAT_SF"/>
    <property type="match status" value="1"/>
</dbReference>
<dbReference type="InterPro" id="IPR016181">
    <property type="entry name" value="Acyl_CoA_acyltransferase"/>
</dbReference>
<dbReference type="InterPro" id="IPR000182">
    <property type="entry name" value="GNAT_dom"/>
</dbReference>
<dbReference type="Pfam" id="PF18014">
    <property type="entry name" value="Acetyltransf_18"/>
    <property type="match status" value="1"/>
</dbReference>
<dbReference type="InterPro" id="IPR052729">
    <property type="entry name" value="Acyl/Acetyltrans_Enzymes"/>
</dbReference>